<name>A0ACC3CH43_PYRYE</name>
<dbReference type="Proteomes" id="UP000798662">
    <property type="component" value="Chromosome 3"/>
</dbReference>
<evidence type="ECO:0000313" key="1">
    <source>
        <dbReference type="EMBL" id="KAK1869408.1"/>
    </source>
</evidence>
<dbReference type="EMBL" id="CM020620">
    <property type="protein sequence ID" value="KAK1869408.1"/>
    <property type="molecule type" value="Genomic_DNA"/>
</dbReference>
<comment type="caution">
    <text evidence="1">The sequence shown here is derived from an EMBL/GenBank/DDBJ whole genome shotgun (WGS) entry which is preliminary data.</text>
</comment>
<gene>
    <name evidence="1" type="ORF">I4F81_011885</name>
</gene>
<reference evidence="1" key="1">
    <citation type="submission" date="2019-11" db="EMBL/GenBank/DDBJ databases">
        <title>Nori genome reveals adaptations in red seaweeds to the harsh intertidal environment.</title>
        <authorList>
            <person name="Wang D."/>
            <person name="Mao Y."/>
        </authorList>
    </citation>
    <scope>NUCLEOTIDE SEQUENCE</scope>
    <source>
        <tissue evidence="1">Gametophyte</tissue>
    </source>
</reference>
<keyword evidence="2" id="KW-1185">Reference proteome</keyword>
<evidence type="ECO:0000313" key="2">
    <source>
        <dbReference type="Proteomes" id="UP000798662"/>
    </source>
</evidence>
<sequence>MGRKKIKIERIPDERNRSVTFTKRKNGLLKKARELSILCDCDIAVLIFNNASGRCFEFSSDETSRTLTRFATYEGDVELRGLGESRERFTVAVLTLTRVTCRRLPRRRRQPPLFCLRRFRKTPLHRHHRHVRPTDWHHRAWAVGSTPLIREGGSRHTLGWGRLVELV</sequence>
<proteinExistence type="predicted"/>
<protein>
    <submittedName>
        <fullName evidence="1">Uncharacterized protein</fullName>
    </submittedName>
</protein>
<organism evidence="1 2">
    <name type="scientific">Pyropia yezoensis</name>
    <name type="common">Susabi-nori</name>
    <name type="synonym">Porphyra yezoensis</name>
    <dbReference type="NCBI Taxonomy" id="2788"/>
    <lineage>
        <taxon>Eukaryota</taxon>
        <taxon>Rhodophyta</taxon>
        <taxon>Bangiophyceae</taxon>
        <taxon>Bangiales</taxon>
        <taxon>Bangiaceae</taxon>
        <taxon>Pyropia</taxon>
    </lineage>
</organism>
<accession>A0ACC3CH43</accession>